<protein>
    <submittedName>
        <fullName evidence="1">Uncharacterized protein</fullName>
    </submittedName>
</protein>
<proteinExistence type="predicted"/>
<sequence length="198" mass="21250">MRDVVETSTLSPELGFAAPSSFLPWLCVTARLTAMAAAPVGVVVLESEGVHCCVAMAVVSATVMARSCSRLHGEDGGGVANRCRGEKLRCYERREGGSFSSPLVVARRSADLATMVVERGGRENGARWWREDARWLVQWCGTRTKKMVFVEVCATEAARRCCRLVVAGVAGTLQVREGRRCAVVVGEMKRCGGGCHGG</sequence>
<dbReference type="EMBL" id="CP039345">
    <property type="protein sequence ID" value="QCD78975.1"/>
    <property type="molecule type" value="Genomic_DNA"/>
</dbReference>
<dbReference type="Proteomes" id="UP000501690">
    <property type="component" value="Linkage Group LG1"/>
</dbReference>
<name>A0A4D6KQV4_VIGUN</name>
<evidence type="ECO:0000313" key="2">
    <source>
        <dbReference type="Proteomes" id="UP000501690"/>
    </source>
</evidence>
<accession>A0A4D6KQV4</accession>
<organism evidence="1 2">
    <name type="scientific">Vigna unguiculata</name>
    <name type="common">Cowpea</name>
    <dbReference type="NCBI Taxonomy" id="3917"/>
    <lineage>
        <taxon>Eukaryota</taxon>
        <taxon>Viridiplantae</taxon>
        <taxon>Streptophyta</taxon>
        <taxon>Embryophyta</taxon>
        <taxon>Tracheophyta</taxon>
        <taxon>Spermatophyta</taxon>
        <taxon>Magnoliopsida</taxon>
        <taxon>eudicotyledons</taxon>
        <taxon>Gunneridae</taxon>
        <taxon>Pentapetalae</taxon>
        <taxon>rosids</taxon>
        <taxon>fabids</taxon>
        <taxon>Fabales</taxon>
        <taxon>Fabaceae</taxon>
        <taxon>Papilionoideae</taxon>
        <taxon>50 kb inversion clade</taxon>
        <taxon>NPAAA clade</taxon>
        <taxon>indigoferoid/millettioid clade</taxon>
        <taxon>Phaseoleae</taxon>
        <taxon>Vigna</taxon>
    </lineage>
</organism>
<evidence type="ECO:0000313" key="1">
    <source>
        <dbReference type="EMBL" id="QCD78975.1"/>
    </source>
</evidence>
<dbReference type="AlphaFoldDB" id="A0A4D6KQV4"/>
<keyword evidence="2" id="KW-1185">Reference proteome</keyword>
<reference evidence="1 2" key="1">
    <citation type="submission" date="2019-04" db="EMBL/GenBank/DDBJ databases">
        <title>An improved genome assembly and genetic linkage map for asparagus bean, Vigna unguiculata ssp. sesquipedialis.</title>
        <authorList>
            <person name="Xia Q."/>
            <person name="Zhang R."/>
            <person name="Dong Y."/>
        </authorList>
    </citation>
    <scope>NUCLEOTIDE SEQUENCE [LARGE SCALE GENOMIC DNA]</scope>
    <source>
        <tissue evidence="1">Leaf</tissue>
    </source>
</reference>
<gene>
    <name evidence="1" type="ORF">DEO72_LG1g2612</name>
</gene>